<evidence type="ECO:0000313" key="1">
    <source>
        <dbReference type="EMBL" id="CBI11091.1"/>
    </source>
</evidence>
<dbReference type="AlphaFoldDB" id="E6QV18"/>
<reference evidence="1" key="1">
    <citation type="submission" date="2009-10" db="EMBL/GenBank/DDBJ databases">
        <title>Diversity of trophic interactions inside an arsenic-rich microbial ecosystem.</title>
        <authorList>
            <person name="Bertin P.N."/>
            <person name="Heinrich-Salmeron A."/>
            <person name="Pelletier E."/>
            <person name="Goulhen-Chollet F."/>
            <person name="Arsene-Ploetze F."/>
            <person name="Gallien S."/>
            <person name="Calteau A."/>
            <person name="Vallenet D."/>
            <person name="Casiot C."/>
            <person name="Chane-Woon-Ming B."/>
            <person name="Giloteaux L."/>
            <person name="Barakat M."/>
            <person name="Bonnefoy V."/>
            <person name="Bruneel O."/>
            <person name="Chandler M."/>
            <person name="Cleiss J."/>
            <person name="Duran R."/>
            <person name="Elbaz-Poulichet F."/>
            <person name="Fonknechten N."/>
            <person name="Lauga B."/>
            <person name="Mornico D."/>
            <person name="Ortet P."/>
            <person name="Schaeffer C."/>
            <person name="Siguier P."/>
            <person name="Alexander Thil Smith A."/>
            <person name="Van Dorsselaer A."/>
            <person name="Weissenbach J."/>
            <person name="Medigue C."/>
            <person name="Le Paslier D."/>
        </authorList>
    </citation>
    <scope>NUCLEOTIDE SEQUENCE</scope>
</reference>
<dbReference type="EMBL" id="CABR01000122">
    <property type="protein sequence ID" value="CBI11091.1"/>
    <property type="molecule type" value="Genomic_DNA"/>
</dbReference>
<protein>
    <submittedName>
        <fullName evidence="1">Uncharacterized protein</fullName>
    </submittedName>
</protein>
<gene>
    <name evidence="1" type="ORF">CARN7_1902</name>
</gene>
<organism evidence="1">
    <name type="scientific">mine drainage metagenome</name>
    <dbReference type="NCBI Taxonomy" id="410659"/>
    <lineage>
        <taxon>unclassified sequences</taxon>
        <taxon>metagenomes</taxon>
        <taxon>ecological metagenomes</taxon>
    </lineage>
</organism>
<name>E6QV18_9ZZZZ</name>
<proteinExistence type="predicted"/>
<accession>E6QV18</accession>
<comment type="caution">
    <text evidence="1">The sequence shown here is derived from an EMBL/GenBank/DDBJ whole genome shotgun (WGS) entry which is preliminary data.</text>
</comment>
<sequence length="26" mass="3062">MLSHVHSNRNFEDRFSKKPIFLSGTN</sequence>